<reference evidence="1 2" key="1">
    <citation type="submission" date="2019-03" db="EMBL/GenBank/DDBJ databases">
        <title>Genomic Encyclopedia of Archaeal and Bacterial Type Strains, Phase II (KMG-II): from individual species to whole genera.</title>
        <authorList>
            <person name="Goeker M."/>
        </authorList>
    </citation>
    <scope>NUCLEOTIDE SEQUENCE [LARGE SCALE GENOMIC DNA]</scope>
    <source>
        <strain evidence="1 2">DSM 28353</strain>
    </source>
</reference>
<comment type="caution">
    <text evidence="1">The sequence shown here is derived from an EMBL/GenBank/DDBJ whole genome shotgun (WGS) entry which is preliminary data.</text>
</comment>
<dbReference type="EMBL" id="SNYV01000019">
    <property type="protein sequence ID" value="TDQ73520.1"/>
    <property type="molecule type" value="Genomic_DNA"/>
</dbReference>
<dbReference type="AlphaFoldDB" id="A0A4R6WEH6"/>
<gene>
    <name evidence="1" type="ORF">CLV99_4574</name>
</gene>
<evidence type="ECO:0000313" key="2">
    <source>
        <dbReference type="Proteomes" id="UP000295292"/>
    </source>
</evidence>
<organism evidence="1 2">
    <name type="scientific">Sphingobacterium yanglingense</name>
    <dbReference type="NCBI Taxonomy" id="1437280"/>
    <lineage>
        <taxon>Bacteria</taxon>
        <taxon>Pseudomonadati</taxon>
        <taxon>Bacteroidota</taxon>
        <taxon>Sphingobacteriia</taxon>
        <taxon>Sphingobacteriales</taxon>
        <taxon>Sphingobacteriaceae</taxon>
        <taxon>Sphingobacterium</taxon>
    </lineage>
</organism>
<name>A0A4R6WEH6_9SPHI</name>
<sequence>MLEGLVIYYQVRFLEGIMRLFQILFIVFFCVACGFETEQKGGDVQDVELQLMNLPVDSCSLRINHIITGEELFFKEGIDLSKPIILHGLEDDMYIAVFSWPRTLLSHQVVRSKGFDKESDEDLFQLTKPLYIDRAYGTVYRIEVVNEVSVEELERKGASILQFKNIACKECDLADRYWEAFSGFFDRKAKLVDSAKQEYYSYIDANNLQKGNKAFLNLEEIKNHLTKDEVLDTRIQELVAANPESKISAFFLFYQLYNHREFQKFENTFELLQGQGQKSKYYKMIKKQYDELL</sequence>
<dbReference type="Proteomes" id="UP000295292">
    <property type="component" value="Unassembled WGS sequence"/>
</dbReference>
<protein>
    <recommendedName>
        <fullName evidence="3">DUF4369 domain-containing protein</fullName>
    </recommendedName>
</protein>
<evidence type="ECO:0008006" key="3">
    <source>
        <dbReference type="Google" id="ProtNLM"/>
    </source>
</evidence>
<proteinExistence type="predicted"/>
<accession>A0A4R6WEH6</accession>
<evidence type="ECO:0000313" key="1">
    <source>
        <dbReference type="EMBL" id="TDQ73520.1"/>
    </source>
</evidence>
<keyword evidence="2" id="KW-1185">Reference proteome</keyword>